<evidence type="ECO:0000313" key="2">
    <source>
        <dbReference type="Proteomes" id="UP001138500"/>
    </source>
</evidence>
<gene>
    <name evidence="1" type="ORF">Tdes44962_MAKER02400</name>
</gene>
<dbReference type="EMBL" id="RIBY02001556">
    <property type="protein sequence ID" value="KAH9828481.1"/>
    <property type="molecule type" value="Genomic_DNA"/>
</dbReference>
<comment type="caution">
    <text evidence="1">The sequence shown here is derived from an EMBL/GenBank/DDBJ whole genome shotgun (WGS) entry which is preliminary data.</text>
</comment>
<dbReference type="AlphaFoldDB" id="A0A9W7STG7"/>
<dbReference type="OrthoDB" id="10588528at2759"/>
<keyword evidence="2" id="KW-1185">Reference proteome</keyword>
<name>A0A9W7STG7_9PEZI</name>
<accession>A0A9W7STG7</accession>
<proteinExistence type="predicted"/>
<sequence>HCRGVEGVAALEGWTWLQGPCAHVAIASSSFTSFPRLSTTSSPAIRTAADTLACHQQIMLRALSGISMLMGGLGAPLHHSEAEDRSTLSLLHHQPHLNILSEPSTDLRSTLMSDRGKTRACSTPQPPPTAVHCIFASRRAQLRMDISRLTTDYCAAATTRCNYVPTPGNRAPVGMFSGTRWHRRLGNSTVPCSINRKRRGHWHNSAS</sequence>
<protein>
    <submittedName>
        <fullName evidence="1">Uncharacterized protein</fullName>
    </submittedName>
</protein>
<reference evidence="1 2" key="1">
    <citation type="journal article" date="2018" name="IMA Fungus">
        <title>IMA Genome-F 10: Nine draft genome sequences of Claviceps purpurea s.lat., including C. arundinis, C. humidiphila, and C. cf. spartinae, pseudomolecules for the pitch canker pathogen Fusarium circinatum, draft genome of Davidsoniella eucalypti, Grosmannia galeiformis, Quambalaria eucalypti, and Teratosphaeria destructans.</title>
        <authorList>
            <person name="Wingfield B.D."/>
            <person name="Liu M."/>
            <person name="Nguyen H.D."/>
            <person name="Lane F.A."/>
            <person name="Morgan S.W."/>
            <person name="De Vos L."/>
            <person name="Wilken P.M."/>
            <person name="Duong T.A."/>
            <person name="Aylward J."/>
            <person name="Coetzee M.P."/>
            <person name="Dadej K."/>
            <person name="De Beer Z.W."/>
            <person name="Findlay W."/>
            <person name="Havenga M."/>
            <person name="Kolarik M."/>
            <person name="Menzies J.G."/>
            <person name="Naidoo K."/>
            <person name="Pochopski O."/>
            <person name="Shoukouhi P."/>
            <person name="Santana Q.C."/>
            <person name="Seifert K.A."/>
            <person name="Soal N."/>
            <person name="Steenkamp E.T."/>
            <person name="Tatham C.T."/>
            <person name="van der Nest M.A."/>
            <person name="Wingfield M.J."/>
        </authorList>
    </citation>
    <scope>NUCLEOTIDE SEQUENCE [LARGE SCALE GENOMIC DNA]</scope>
    <source>
        <strain evidence="1">CMW44962</strain>
    </source>
</reference>
<dbReference type="Proteomes" id="UP001138500">
    <property type="component" value="Unassembled WGS sequence"/>
</dbReference>
<reference evidence="1 2" key="2">
    <citation type="journal article" date="2021" name="Curr. Genet.">
        <title>Genetic response to nitrogen starvation in the aggressive Eucalyptus foliar pathogen Teratosphaeria destructans.</title>
        <authorList>
            <person name="Havenga M."/>
            <person name="Wingfield B.D."/>
            <person name="Wingfield M.J."/>
            <person name="Dreyer L.L."/>
            <person name="Roets F."/>
            <person name="Aylward J."/>
        </authorList>
    </citation>
    <scope>NUCLEOTIDE SEQUENCE [LARGE SCALE GENOMIC DNA]</scope>
    <source>
        <strain evidence="1">CMW44962</strain>
    </source>
</reference>
<evidence type="ECO:0000313" key="1">
    <source>
        <dbReference type="EMBL" id="KAH9828481.1"/>
    </source>
</evidence>
<feature type="non-terminal residue" evidence="1">
    <location>
        <position position="1"/>
    </location>
</feature>
<organism evidence="1 2">
    <name type="scientific">Teratosphaeria destructans</name>
    <dbReference type="NCBI Taxonomy" id="418781"/>
    <lineage>
        <taxon>Eukaryota</taxon>
        <taxon>Fungi</taxon>
        <taxon>Dikarya</taxon>
        <taxon>Ascomycota</taxon>
        <taxon>Pezizomycotina</taxon>
        <taxon>Dothideomycetes</taxon>
        <taxon>Dothideomycetidae</taxon>
        <taxon>Mycosphaerellales</taxon>
        <taxon>Teratosphaeriaceae</taxon>
        <taxon>Teratosphaeria</taxon>
    </lineage>
</organism>